<evidence type="ECO:0000313" key="2">
    <source>
        <dbReference type="EMBL" id="CAB4221964.1"/>
    </source>
</evidence>
<name>A0A6J5T546_9CAUD</name>
<evidence type="ECO:0000313" key="1">
    <source>
        <dbReference type="EMBL" id="CAB4194155.1"/>
    </source>
</evidence>
<reference evidence="2" key="1">
    <citation type="submission" date="2020-05" db="EMBL/GenBank/DDBJ databases">
        <authorList>
            <person name="Chiriac C."/>
            <person name="Salcher M."/>
            <person name="Ghai R."/>
            <person name="Kavagutti S V."/>
        </authorList>
    </citation>
    <scope>NUCLEOTIDE SEQUENCE</scope>
</reference>
<sequence>MSQWEPVWRVKIDGVSYTSVILANLAIVSGRRTIYEQAQAGYVSIELIETSQATIPVFINSTITVEIQNTSSTWIPIFGGNVSDVDLAIRDVGSIMFTQTYTIIALGALARLQKALTDGVLAKAHDGTQISVLLQDLLLQTWGEVPAALAWNTYDLTGDWANAGNIGLGEIDVPGDYELANRASSVNDFYSIVSALATSGLGYIYEDGQGRISYADSTRRSQYLSANGYVNLTANQARANGLKQTTRAGDVRNYVTIKYGSTGSSETTASDAESILQYGTLAQVIDTTIFSGTDAAAQAAFYLAIRKTPQPIFAEITFDLTNPELDNADRDALIGVFMGMPISLADLPPNMGSIFQGFVEGWSFRAGYKRLSITMTVSPVAYSLQSLEWGEISSSYLWSGVSPTLDWARATIIT</sequence>
<proteinExistence type="predicted"/>
<dbReference type="EMBL" id="LR797517">
    <property type="protein sequence ID" value="CAB4221964.1"/>
    <property type="molecule type" value="Genomic_DNA"/>
</dbReference>
<dbReference type="EMBL" id="LR797209">
    <property type="protein sequence ID" value="CAB4194155.1"/>
    <property type="molecule type" value="Genomic_DNA"/>
</dbReference>
<gene>
    <name evidence="1" type="ORF">UFOVP1261_2</name>
    <name evidence="2" type="ORF">UFOVP1650_16</name>
</gene>
<organism evidence="2">
    <name type="scientific">uncultured Caudovirales phage</name>
    <dbReference type="NCBI Taxonomy" id="2100421"/>
    <lineage>
        <taxon>Viruses</taxon>
        <taxon>Duplodnaviria</taxon>
        <taxon>Heunggongvirae</taxon>
        <taxon>Uroviricota</taxon>
        <taxon>Caudoviricetes</taxon>
        <taxon>Peduoviridae</taxon>
        <taxon>Maltschvirus</taxon>
        <taxon>Maltschvirus maltsch</taxon>
    </lineage>
</organism>
<accession>A0A6J5T546</accession>
<protein>
    <submittedName>
        <fullName evidence="2">Uncharacterized protein</fullName>
    </submittedName>
</protein>